<evidence type="ECO:0000313" key="9">
    <source>
        <dbReference type="Proteomes" id="UP000767446"/>
    </source>
</evidence>
<dbReference type="SUPFAM" id="SSF52096">
    <property type="entry name" value="ClpP/crotonase"/>
    <property type="match status" value="1"/>
</dbReference>
<feature type="domain" description="PDZ" evidence="7">
    <location>
        <begin position="110"/>
        <end position="180"/>
    </location>
</feature>
<protein>
    <submittedName>
        <fullName evidence="8">PDZ domain-containing protein</fullName>
    </submittedName>
</protein>
<dbReference type="Proteomes" id="UP000767446">
    <property type="component" value="Unassembled WGS sequence"/>
</dbReference>
<gene>
    <name evidence="8" type="ORF">DSM107014_16200</name>
</gene>
<dbReference type="NCBIfam" id="TIGR00225">
    <property type="entry name" value="prc"/>
    <property type="match status" value="1"/>
</dbReference>
<keyword evidence="3 5" id="KW-0378">Hydrolase</keyword>
<keyword evidence="6" id="KW-0472">Membrane</keyword>
<evidence type="ECO:0000256" key="6">
    <source>
        <dbReference type="SAM" id="Phobius"/>
    </source>
</evidence>
<dbReference type="SUPFAM" id="SSF50156">
    <property type="entry name" value="PDZ domain-like"/>
    <property type="match status" value="1"/>
</dbReference>
<dbReference type="AlphaFoldDB" id="A0A941GWY0"/>
<organism evidence="8 9">
    <name type="scientific">Gomphosphaeria aponina SAG 52.96 = DSM 107014</name>
    <dbReference type="NCBI Taxonomy" id="1521640"/>
    <lineage>
        <taxon>Bacteria</taxon>
        <taxon>Bacillati</taxon>
        <taxon>Cyanobacteriota</taxon>
        <taxon>Cyanophyceae</taxon>
        <taxon>Oscillatoriophycideae</taxon>
        <taxon>Chroococcales</taxon>
        <taxon>Gomphosphaeriaceae</taxon>
        <taxon>Gomphosphaeria</taxon>
    </lineage>
</organism>
<evidence type="ECO:0000256" key="2">
    <source>
        <dbReference type="ARBA" id="ARBA00022670"/>
    </source>
</evidence>
<reference evidence="8" key="1">
    <citation type="submission" date="2021-02" db="EMBL/GenBank/DDBJ databases">
        <title>Metagenome analyses of Stigonema ocellatum DSM 106950, Chlorogloea purpurea SAG 13.99 and Gomphosphaeria aponina DSM 107014.</title>
        <authorList>
            <person name="Marter P."/>
            <person name="Huang S."/>
        </authorList>
    </citation>
    <scope>NUCLEOTIDE SEQUENCE</scope>
    <source>
        <strain evidence="8">JP213</strain>
    </source>
</reference>
<feature type="transmembrane region" description="Helical" evidence="6">
    <location>
        <begin position="12"/>
        <end position="32"/>
    </location>
</feature>
<dbReference type="Pfam" id="PF17820">
    <property type="entry name" value="PDZ_6"/>
    <property type="match status" value="1"/>
</dbReference>
<accession>A0A941GWY0</accession>
<dbReference type="Gene3D" id="3.90.226.10">
    <property type="entry name" value="2-enoyl-CoA Hydratase, Chain A, domain 1"/>
    <property type="match status" value="1"/>
</dbReference>
<dbReference type="GO" id="GO:0004175">
    <property type="term" value="F:endopeptidase activity"/>
    <property type="evidence" value="ECO:0007669"/>
    <property type="project" value="TreeGrafter"/>
</dbReference>
<dbReference type="CDD" id="cd07560">
    <property type="entry name" value="Peptidase_S41_CPP"/>
    <property type="match status" value="1"/>
</dbReference>
<keyword evidence="6" id="KW-1133">Transmembrane helix</keyword>
<evidence type="ECO:0000313" key="8">
    <source>
        <dbReference type="EMBL" id="MBR8829413.1"/>
    </source>
</evidence>
<dbReference type="PROSITE" id="PS50106">
    <property type="entry name" value="PDZ"/>
    <property type="match status" value="1"/>
</dbReference>
<dbReference type="Gene3D" id="2.30.42.10">
    <property type="match status" value="1"/>
</dbReference>
<dbReference type="InterPro" id="IPR001478">
    <property type="entry name" value="PDZ"/>
</dbReference>
<comment type="similarity">
    <text evidence="1 5">Belongs to the peptidase S41A family.</text>
</comment>
<evidence type="ECO:0000256" key="4">
    <source>
        <dbReference type="ARBA" id="ARBA00022825"/>
    </source>
</evidence>
<dbReference type="InterPro" id="IPR029045">
    <property type="entry name" value="ClpP/crotonase-like_dom_sf"/>
</dbReference>
<keyword evidence="6" id="KW-0812">Transmembrane</keyword>
<dbReference type="NCBIfam" id="NF045589">
    <property type="entry name" value="Cterm_S41_CtpB"/>
    <property type="match status" value="1"/>
</dbReference>
<dbReference type="InterPro" id="IPR036034">
    <property type="entry name" value="PDZ_sf"/>
</dbReference>
<dbReference type="SMART" id="SM00245">
    <property type="entry name" value="TSPc"/>
    <property type="match status" value="1"/>
</dbReference>
<evidence type="ECO:0000256" key="1">
    <source>
        <dbReference type="ARBA" id="ARBA00009179"/>
    </source>
</evidence>
<evidence type="ECO:0000259" key="7">
    <source>
        <dbReference type="PROSITE" id="PS50106"/>
    </source>
</evidence>
<dbReference type="InterPro" id="IPR004447">
    <property type="entry name" value="Peptidase_S41A"/>
</dbReference>
<name>A0A941GWY0_9CHRO</name>
<dbReference type="SMART" id="SM00228">
    <property type="entry name" value="PDZ"/>
    <property type="match status" value="1"/>
</dbReference>
<comment type="caution">
    <text evidence="8">The sequence shown here is derived from an EMBL/GenBank/DDBJ whole genome shotgun (WGS) entry which is preliminary data.</text>
</comment>
<dbReference type="PANTHER" id="PTHR32060">
    <property type="entry name" value="TAIL-SPECIFIC PROTEASE"/>
    <property type="match status" value="1"/>
</dbReference>
<dbReference type="CDD" id="cd06782">
    <property type="entry name" value="cpPDZ_CPP-like"/>
    <property type="match status" value="1"/>
</dbReference>
<dbReference type="Pfam" id="PF03572">
    <property type="entry name" value="Peptidase_S41"/>
    <property type="match status" value="1"/>
</dbReference>
<dbReference type="PANTHER" id="PTHR32060:SF30">
    <property type="entry name" value="CARBOXY-TERMINAL PROCESSING PROTEASE CTPA"/>
    <property type="match status" value="1"/>
</dbReference>
<dbReference type="GO" id="GO:0008236">
    <property type="term" value="F:serine-type peptidase activity"/>
    <property type="evidence" value="ECO:0007669"/>
    <property type="project" value="UniProtKB-KW"/>
</dbReference>
<keyword evidence="4 5" id="KW-0720">Serine protease</keyword>
<dbReference type="GO" id="GO:0030288">
    <property type="term" value="C:outer membrane-bounded periplasmic space"/>
    <property type="evidence" value="ECO:0007669"/>
    <property type="project" value="TreeGrafter"/>
</dbReference>
<evidence type="ECO:0000256" key="5">
    <source>
        <dbReference type="RuleBase" id="RU004404"/>
    </source>
</evidence>
<evidence type="ECO:0000256" key="3">
    <source>
        <dbReference type="ARBA" id="ARBA00022801"/>
    </source>
</evidence>
<dbReference type="InterPro" id="IPR041489">
    <property type="entry name" value="PDZ_6"/>
</dbReference>
<sequence>MNQNSRKSGKTLLLQGAIATLATGTIFAPGLINPVLAELADSPKAVVDEVWQIVNHEFVDGEFNHVEWQEIRQELLTQDYTSKKQAYKAIGQALEELGDPYTRFLTPEEFAVLTSQTAGELSGVGVFLGKDKHTNDLIVLESLKNSPATAAGIKAGDRLVRIDGKPTALMTLEEASAAIRGEVGTEVSLHISRPGEETFEVMLTRENIEVASVSYRVKDEGSLLVGYIKLDEFSSHAAEQMKKAIAEFHQEQVSGLVLDLRGNPGGLLFASVDIARMFIKQGEIVHTVDRLGGDRQFSANNSTLTDLPLVVLVDENSASASEILAGALKESGRGTVVGTNTYGKGTVQSVHNLSDGSGLAVTMARYYPPSGLDINHQGIAPDVPQALTSAQQRRLVEDPSLVATNADPQYYKAISVLRSNLPSTPISIK</sequence>
<dbReference type="EMBL" id="JADQBC010000133">
    <property type="protein sequence ID" value="MBR8829413.1"/>
    <property type="molecule type" value="Genomic_DNA"/>
</dbReference>
<dbReference type="InterPro" id="IPR005151">
    <property type="entry name" value="Tail-specific_protease"/>
</dbReference>
<dbReference type="InterPro" id="IPR054625">
    <property type="entry name" value="Cterm_S41_CtpB"/>
</dbReference>
<dbReference type="FunFam" id="2.30.42.10:FF:000063">
    <property type="entry name" value="Peptidase, S41 family"/>
    <property type="match status" value="1"/>
</dbReference>
<dbReference type="GO" id="GO:0006508">
    <property type="term" value="P:proteolysis"/>
    <property type="evidence" value="ECO:0007669"/>
    <property type="project" value="UniProtKB-KW"/>
</dbReference>
<keyword evidence="2 5" id="KW-0645">Protease</keyword>
<dbReference type="Gene3D" id="3.30.750.44">
    <property type="match status" value="1"/>
</dbReference>
<proteinExistence type="inferred from homology"/>
<dbReference type="GO" id="GO:0007165">
    <property type="term" value="P:signal transduction"/>
    <property type="evidence" value="ECO:0007669"/>
    <property type="project" value="TreeGrafter"/>
</dbReference>